<evidence type="ECO:0000259" key="10">
    <source>
        <dbReference type="PROSITE" id="PS51192"/>
    </source>
</evidence>
<dbReference type="Proteomes" id="UP000214603">
    <property type="component" value="Unassembled WGS sequence"/>
</dbReference>
<dbReference type="Pfam" id="PF22590">
    <property type="entry name" value="Cas3-like_C_2"/>
    <property type="match status" value="1"/>
</dbReference>
<keyword evidence="5" id="KW-0547">Nucleotide-binding</keyword>
<dbReference type="Gene3D" id="1.10.3210.30">
    <property type="match status" value="1"/>
</dbReference>
<dbReference type="InterPro" id="IPR054712">
    <property type="entry name" value="Cas3-like_dom"/>
</dbReference>
<dbReference type="Pfam" id="PF18019">
    <property type="entry name" value="Cas3_HD"/>
    <property type="match status" value="1"/>
</dbReference>
<dbReference type="NCBIfam" id="TIGR01587">
    <property type="entry name" value="cas3_core"/>
    <property type="match status" value="1"/>
</dbReference>
<comment type="similarity">
    <text evidence="2">In the central section; belongs to the CRISPR-associated helicase Cas3 family.</text>
</comment>
<evidence type="ECO:0000256" key="4">
    <source>
        <dbReference type="ARBA" id="ARBA00022723"/>
    </source>
</evidence>
<evidence type="ECO:0000256" key="2">
    <source>
        <dbReference type="ARBA" id="ARBA00009046"/>
    </source>
</evidence>
<sequence length="897" mass="100754">MLYFSELATQVRTLWAKSGESGGHGLLAHMLDVAATTESLLALEPPSTMLWVSGQLGMLPDEALRWLACMVGLHDFGKAIPGFQAKWPQGMRADEQAGFQFPASACRVDRHSCATAALLGRPLFGIWPLAGGWLSTSVRAVSAHHGWHFLQQEINSSTPLREPASWEQARQSLLDTYFSVLAPVRHPSVDTLSFAFINWLAGLTSAVDWIASNPEWFPLGERKDDLGAYFQYSHELARLALKEIGWSDFQPLLADDQSLDRLLERITGRKNISPRPLQIVGDQLLQQSRGSSLLIIEAPMGEGKTELAFLAALRLQRQNQHRGVYVAMPTQATGNAMFERTLKFLEAFAERHIDVQLAHGGAFLNDDLAHLRLVDIQRTQGVDDSAAESLSASAWFGQRRRPLLSPYGVGTVDQALYAALPVKHHFVRLWGLANRVVIFDEVHAYDTYTSDLIVTLLRWLRELGSSVILMSATLPARRKREFLAAWCDNNQVEVPVRSYPCVTLADESGIQSREFEAQRSFSLYLASVPEDLEAIAVEGLSLLQDGGCGAIIVNTVDRAQALYQILSERCFGQVTLMLFHARFPASQRVSIEQQVLNLFGVNGQRPQQALLVATQVVEQSLDLDFDFMFSDLAPIDLLLQRAGRLHRHARARPKQHEFVCLRVAGLVRDRLPELKETKWMYVYDPLILLRTWEFLKEQPVLQLPLDIDRYVQSVYDMAESLPDDWNLLLSERAEDKLLGEHLGELQYQRQLAKNVALDPREDPASAYADRLQGHEAGQGRGIEAKTRLGPESVTLIPLWETLAGWRIGQDGQCFDSSTVLGDDVARMLYARQIKVSRRELVESFREQEAPACFVEHPWLRDMYPLLLREGSCIVSGLRVCFDEKLGLIYDLSPSHPH</sequence>
<dbReference type="GO" id="GO:0016787">
    <property type="term" value="F:hydrolase activity"/>
    <property type="evidence" value="ECO:0007669"/>
    <property type="project" value="UniProtKB-KW"/>
</dbReference>
<dbReference type="AlphaFoldDB" id="A0A225MIM2"/>
<dbReference type="InterPro" id="IPR027417">
    <property type="entry name" value="P-loop_NTPase"/>
</dbReference>
<keyword evidence="8" id="KW-0067">ATP-binding</keyword>
<dbReference type="RefSeq" id="WP_088603411.1">
    <property type="nucleotide sequence ID" value="NZ_NJIH01000006.1"/>
</dbReference>
<dbReference type="GO" id="GO:0005524">
    <property type="term" value="F:ATP binding"/>
    <property type="evidence" value="ECO:0007669"/>
    <property type="project" value="UniProtKB-KW"/>
</dbReference>
<evidence type="ECO:0000256" key="3">
    <source>
        <dbReference type="ARBA" id="ARBA00022722"/>
    </source>
</evidence>
<dbReference type="InterPro" id="IPR006474">
    <property type="entry name" value="Helicase_Cas3_CRISPR-ass_core"/>
</dbReference>
<dbReference type="Gene3D" id="3.40.50.300">
    <property type="entry name" value="P-loop containing nucleotide triphosphate hydrolases"/>
    <property type="match status" value="3"/>
</dbReference>
<keyword evidence="4" id="KW-0479">Metal-binding</keyword>
<dbReference type="Pfam" id="PF18395">
    <property type="entry name" value="Cas3_C"/>
    <property type="match status" value="1"/>
</dbReference>
<dbReference type="OrthoDB" id="9810236at2"/>
<dbReference type="GO" id="GO:0051607">
    <property type="term" value="P:defense response to virus"/>
    <property type="evidence" value="ECO:0007669"/>
    <property type="project" value="UniProtKB-KW"/>
</dbReference>
<evidence type="ECO:0000256" key="6">
    <source>
        <dbReference type="ARBA" id="ARBA00022801"/>
    </source>
</evidence>
<evidence type="ECO:0000256" key="1">
    <source>
        <dbReference type="ARBA" id="ARBA00006847"/>
    </source>
</evidence>
<dbReference type="InterPro" id="IPR001650">
    <property type="entry name" value="Helicase_C-like"/>
</dbReference>
<dbReference type="NCBIfam" id="TIGR01596">
    <property type="entry name" value="cas3_HD"/>
    <property type="match status" value="1"/>
</dbReference>
<keyword evidence="7" id="KW-0347">Helicase</keyword>
<comment type="caution">
    <text evidence="12">The sequence shown here is derived from an EMBL/GenBank/DDBJ whole genome shotgun (WGS) entry which is preliminary data.</text>
</comment>
<keyword evidence="13" id="KW-1185">Reference proteome</keyword>
<gene>
    <name evidence="12" type="ORF">CEY11_10800</name>
</gene>
<dbReference type="InterPro" id="IPR038257">
    <property type="entry name" value="CRISPR-assoc_Cas3_HD_sf"/>
</dbReference>
<dbReference type="InterPro" id="IPR050547">
    <property type="entry name" value="DEAD_box_RNA_helicases"/>
</dbReference>
<evidence type="ECO:0000259" key="11">
    <source>
        <dbReference type="PROSITE" id="PS51643"/>
    </source>
</evidence>
<dbReference type="PANTHER" id="PTHR47963:SF9">
    <property type="entry name" value="CRISPR-ASSOCIATED ENDONUCLEASE_HELICASE CAS3"/>
    <property type="match status" value="1"/>
</dbReference>
<dbReference type="PROSITE" id="PS51192">
    <property type="entry name" value="HELICASE_ATP_BIND_1"/>
    <property type="match status" value="1"/>
</dbReference>
<dbReference type="GO" id="GO:0004519">
    <property type="term" value="F:endonuclease activity"/>
    <property type="evidence" value="ECO:0007669"/>
    <property type="project" value="UniProtKB-KW"/>
</dbReference>
<dbReference type="GO" id="GO:0046872">
    <property type="term" value="F:metal ion binding"/>
    <property type="evidence" value="ECO:0007669"/>
    <property type="project" value="UniProtKB-KW"/>
</dbReference>
<accession>A0A225MIM2</accession>
<dbReference type="InterPro" id="IPR006483">
    <property type="entry name" value="CRISPR-assoc_Cas3_HD"/>
</dbReference>
<dbReference type="PROSITE" id="PS51643">
    <property type="entry name" value="HD_CAS3"/>
    <property type="match status" value="1"/>
</dbReference>
<dbReference type="SMART" id="SM00490">
    <property type="entry name" value="HELICc"/>
    <property type="match status" value="1"/>
</dbReference>
<dbReference type="SUPFAM" id="SSF52540">
    <property type="entry name" value="P-loop containing nucleoside triphosphate hydrolases"/>
    <property type="match status" value="1"/>
</dbReference>
<dbReference type="GO" id="GO:0003724">
    <property type="term" value="F:RNA helicase activity"/>
    <property type="evidence" value="ECO:0007669"/>
    <property type="project" value="TreeGrafter"/>
</dbReference>
<keyword evidence="3" id="KW-0540">Nuclease</keyword>
<feature type="domain" description="Helicase ATP-binding" evidence="10">
    <location>
        <begin position="285"/>
        <end position="492"/>
    </location>
</feature>
<evidence type="ECO:0000313" key="12">
    <source>
        <dbReference type="EMBL" id="OWT60153.1"/>
    </source>
</evidence>
<evidence type="ECO:0000256" key="7">
    <source>
        <dbReference type="ARBA" id="ARBA00022806"/>
    </source>
</evidence>
<evidence type="ECO:0000256" key="9">
    <source>
        <dbReference type="ARBA" id="ARBA00023118"/>
    </source>
</evidence>
<reference evidence="13" key="1">
    <citation type="submission" date="2017-06" db="EMBL/GenBank/DDBJ databases">
        <title>Herbaspirillum phytohormonus sp. nov., isolated from the root nodule of Robinia pseudoacacia in lead-zinc mine.</title>
        <authorList>
            <person name="Fan M."/>
            <person name="Lin Y."/>
        </authorList>
    </citation>
    <scope>NUCLEOTIDE SEQUENCE [LARGE SCALE GENOMIC DNA]</scope>
    <source>
        <strain evidence="13">SC-089</strain>
    </source>
</reference>
<dbReference type="EMBL" id="NJIH01000006">
    <property type="protein sequence ID" value="OWT60153.1"/>
    <property type="molecule type" value="Genomic_DNA"/>
</dbReference>
<dbReference type="GO" id="GO:0003723">
    <property type="term" value="F:RNA binding"/>
    <property type="evidence" value="ECO:0007669"/>
    <property type="project" value="TreeGrafter"/>
</dbReference>
<evidence type="ECO:0000256" key="8">
    <source>
        <dbReference type="ARBA" id="ARBA00022840"/>
    </source>
</evidence>
<protein>
    <submittedName>
        <fullName evidence="12">CRISPR-associated helicase/endonuclease Cas3</fullName>
    </submittedName>
</protein>
<keyword evidence="6" id="KW-0378">Hydrolase</keyword>
<name>A0A225MIM2_9BURK</name>
<keyword evidence="9" id="KW-0051">Antiviral defense</keyword>
<organism evidence="12 13">
    <name type="scientific">Candidimonas nitroreducens</name>
    <dbReference type="NCBI Taxonomy" id="683354"/>
    <lineage>
        <taxon>Bacteria</taxon>
        <taxon>Pseudomonadati</taxon>
        <taxon>Pseudomonadota</taxon>
        <taxon>Betaproteobacteria</taxon>
        <taxon>Burkholderiales</taxon>
        <taxon>Alcaligenaceae</taxon>
        <taxon>Candidimonas</taxon>
    </lineage>
</organism>
<dbReference type="InterPro" id="IPR014001">
    <property type="entry name" value="Helicase_ATP-bd"/>
</dbReference>
<evidence type="ECO:0000256" key="5">
    <source>
        <dbReference type="ARBA" id="ARBA00022741"/>
    </source>
</evidence>
<dbReference type="SMART" id="SM00487">
    <property type="entry name" value="DEXDc"/>
    <property type="match status" value="1"/>
</dbReference>
<dbReference type="PANTHER" id="PTHR47963">
    <property type="entry name" value="DEAD-BOX ATP-DEPENDENT RNA HELICASE 47, MITOCHONDRIAL"/>
    <property type="match status" value="1"/>
</dbReference>
<evidence type="ECO:0000313" key="13">
    <source>
        <dbReference type="Proteomes" id="UP000214603"/>
    </source>
</evidence>
<proteinExistence type="inferred from homology"/>
<dbReference type="InterPro" id="IPR041372">
    <property type="entry name" value="Cas3_C"/>
</dbReference>
<dbReference type="CDD" id="cd09641">
    <property type="entry name" value="Cas3''_I"/>
    <property type="match status" value="1"/>
</dbReference>
<keyword evidence="12" id="KW-0255">Endonuclease</keyword>
<comment type="similarity">
    <text evidence="1">In the N-terminal section; belongs to the CRISPR-associated nuclease Cas3-HD family.</text>
</comment>
<feature type="domain" description="HD Cas3-type" evidence="11">
    <location>
        <begin position="19"/>
        <end position="210"/>
    </location>
</feature>